<dbReference type="CDD" id="cd06150">
    <property type="entry name" value="YjgF_YER057c_UK114_like_2"/>
    <property type="match status" value="1"/>
</dbReference>
<dbReference type="KEGG" id="xyk:GT347_15325"/>
<dbReference type="InterPro" id="IPR006175">
    <property type="entry name" value="YjgF/YER057c/UK114"/>
</dbReference>
<dbReference type="RefSeq" id="WP_160553008.1">
    <property type="nucleotide sequence ID" value="NZ_CP047650.1"/>
</dbReference>
<protein>
    <submittedName>
        <fullName evidence="1">RidA family protein</fullName>
    </submittedName>
</protein>
<dbReference type="Gene3D" id="3.30.1330.40">
    <property type="entry name" value="RutC-like"/>
    <property type="match status" value="1"/>
</dbReference>
<organism evidence="1 2">
    <name type="scientific">Xylophilus rhododendri</name>
    <dbReference type="NCBI Taxonomy" id="2697032"/>
    <lineage>
        <taxon>Bacteria</taxon>
        <taxon>Pseudomonadati</taxon>
        <taxon>Pseudomonadota</taxon>
        <taxon>Betaproteobacteria</taxon>
        <taxon>Burkholderiales</taxon>
        <taxon>Xylophilus</taxon>
    </lineage>
</organism>
<sequence length="121" mass="13014">MSTRNPDIRRIDQNARRSRAVVAAGMAYLAGQVADDKSLDIAGQAAQVLAKIDDLLAQAGTDKSRLITAQIWLSSMSDFNGFNAVWDAWVVAGHTPTRCCGEVKLADPGYRVEIVVSALLP</sequence>
<accession>A0A857J680</accession>
<dbReference type="InterPro" id="IPR035709">
    <property type="entry name" value="YoaB-like"/>
</dbReference>
<gene>
    <name evidence="1" type="ORF">GT347_15325</name>
</gene>
<evidence type="ECO:0000313" key="2">
    <source>
        <dbReference type="Proteomes" id="UP000464787"/>
    </source>
</evidence>
<dbReference type="Proteomes" id="UP000464787">
    <property type="component" value="Chromosome"/>
</dbReference>
<dbReference type="EMBL" id="CP047650">
    <property type="protein sequence ID" value="QHI99227.1"/>
    <property type="molecule type" value="Genomic_DNA"/>
</dbReference>
<proteinExistence type="predicted"/>
<dbReference type="InterPro" id="IPR035959">
    <property type="entry name" value="RutC-like_sf"/>
</dbReference>
<reference evidence="1 2" key="1">
    <citation type="submission" date="2020-01" db="EMBL/GenBank/DDBJ databases">
        <title>Genome sequencing of strain KACC 21265.</title>
        <authorList>
            <person name="Heo J."/>
            <person name="Kim S.-J."/>
            <person name="Kim J.-S."/>
            <person name="Hong S.-B."/>
            <person name="Kwon S.-W."/>
        </authorList>
    </citation>
    <scope>NUCLEOTIDE SEQUENCE [LARGE SCALE GENOMIC DNA]</scope>
    <source>
        <strain evidence="1 2">KACC 21265</strain>
    </source>
</reference>
<dbReference type="SUPFAM" id="SSF55298">
    <property type="entry name" value="YjgF-like"/>
    <property type="match status" value="1"/>
</dbReference>
<dbReference type="AlphaFoldDB" id="A0A857J680"/>
<dbReference type="PANTHER" id="PTHR47328">
    <property type="match status" value="1"/>
</dbReference>
<dbReference type="Pfam" id="PF01042">
    <property type="entry name" value="Ribonuc_L-PSP"/>
    <property type="match status" value="1"/>
</dbReference>
<keyword evidence="2" id="KW-1185">Reference proteome</keyword>
<evidence type="ECO:0000313" key="1">
    <source>
        <dbReference type="EMBL" id="QHI99227.1"/>
    </source>
</evidence>
<name>A0A857J680_9BURK</name>
<dbReference type="PANTHER" id="PTHR47328:SF1">
    <property type="entry name" value="RUTC FAMILY PROTEIN YOAB"/>
    <property type="match status" value="1"/>
</dbReference>